<gene>
    <name evidence="3" type="ORF">I5907_07345</name>
</gene>
<proteinExistence type="predicted"/>
<accession>A0A931E6N0</accession>
<dbReference type="SUPFAM" id="SSF53756">
    <property type="entry name" value="UDP-Glycosyltransferase/glycogen phosphorylase"/>
    <property type="match status" value="1"/>
</dbReference>
<evidence type="ECO:0000313" key="3">
    <source>
        <dbReference type="EMBL" id="MBG9376043.1"/>
    </source>
</evidence>
<sequence>MRIALIHHSDDITNDYGAYLAALLDESAKAKEYLVKDYDHVVNARESIKEENVLLHIVIPAGSNFSLKYWYGYKLNRIFKKYQVDVAVCLYGVCTNATIKQVLVIPDVSLVKQEKRELLWQQFAAGRIKESLQAASTVLVYANAAKQAIESTGIESGRIQVLPYTAPEVFAPMEWHNKLYVKSRYAQNKEYFVGILPDHNEAVFIDLLKAFSKFKKWQQSGMKLVLLPKDESFAGNIYDKLETYKYREDVNLVNDADRKDTADLIAAAYALLHPAISDADLWPGTVALQCNTPVIATQTASLEEYLQDAAVLVPDKDYEAFGDELNRIYKDENHKTNMTAAAAKQAALYRQEAVIESLWQLM</sequence>
<dbReference type="PANTHER" id="PTHR46401:SF2">
    <property type="entry name" value="GLYCOSYLTRANSFERASE WBBK-RELATED"/>
    <property type="match status" value="1"/>
</dbReference>
<evidence type="ECO:0000256" key="1">
    <source>
        <dbReference type="ARBA" id="ARBA00022679"/>
    </source>
</evidence>
<reference evidence="3" key="1">
    <citation type="submission" date="2020-11" db="EMBL/GenBank/DDBJ databases">
        <title>Bacterial whole genome sequence for Panacibacter sp. DH6.</title>
        <authorList>
            <person name="Le V."/>
            <person name="Ko S."/>
            <person name="Ahn C.-Y."/>
            <person name="Oh H.-M."/>
        </authorList>
    </citation>
    <scope>NUCLEOTIDE SEQUENCE</scope>
    <source>
        <strain evidence="3">DH6</strain>
    </source>
</reference>
<dbReference type="GO" id="GO:0009103">
    <property type="term" value="P:lipopolysaccharide biosynthetic process"/>
    <property type="evidence" value="ECO:0007669"/>
    <property type="project" value="TreeGrafter"/>
</dbReference>
<keyword evidence="4" id="KW-1185">Reference proteome</keyword>
<name>A0A931E6N0_9BACT</name>
<evidence type="ECO:0000313" key="4">
    <source>
        <dbReference type="Proteomes" id="UP000628448"/>
    </source>
</evidence>
<dbReference type="Gene3D" id="3.40.50.2000">
    <property type="entry name" value="Glycogen Phosphorylase B"/>
    <property type="match status" value="2"/>
</dbReference>
<dbReference type="AlphaFoldDB" id="A0A931E6N0"/>
<dbReference type="Proteomes" id="UP000628448">
    <property type="component" value="Unassembled WGS sequence"/>
</dbReference>
<organism evidence="3 4">
    <name type="scientific">Panacibacter microcysteis</name>
    <dbReference type="NCBI Taxonomy" id="2793269"/>
    <lineage>
        <taxon>Bacteria</taxon>
        <taxon>Pseudomonadati</taxon>
        <taxon>Bacteroidota</taxon>
        <taxon>Chitinophagia</taxon>
        <taxon>Chitinophagales</taxon>
        <taxon>Chitinophagaceae</taxon>
        <taxon>Panacibacter</taxon>
    </lineage>
</organism>
<dbReference type="PANTHER" id="PTHR46401">
    <property type="entry name" value="GLYCOSYLTRANSFERASE WBBK-RELATED"/>
    <property type="match status" value="1"/>
</dbReference>
<keyword evidence="1" id="KW-0808">Transferase</keyword>
<evidence type="ECO:0000259" key="2">
    <source>
        <dbReference type="Pfam" id="PF00534"/>
    </source>
</evidence>
<dbReference type="RefSeq" id="WP_196990065.1">
    <property type="nucleotide sequence ID" value="NZ_JADWYR010000001.1"/>
</dbReference>
<feature type="domain" description="Glycosyl transferase family 1" evidence="2">
    <location>
        <begin position="206"/>
        <end position="344"/>
    </location>
</feature>
<protein>
    <submittedName>
        <fullName evidence="3">Glycosyltransferase</fullName>
    </submittedName>
</protein>
<comment type="caution">
    <text evidence="3">The sequence shown here is derived from an EMBL/GenBank/DDBJ whole genome shotgun (WGS) entry which is preliminary data.</text>
</comment>
<dbReference type="GO" id="GO:0016757">
    <property type="term" value="F:glycosyltransferase activity"/>
    <property type="evidence" value="ECO:0007669"/>
    <property type="project" value="InterPro"/>
</dbReference>
<dbReference type="EMBL" id="JADWYR010000001">
    <property type="protein sequence ID" value="MBG9376043.1"/>
    <property type="molecule type" value="Genomic_DNA"/>
</dbReference>
<dbReference type="InterPro" id="IPR001296">
    <property type="entry name" value="Glyco_trans_1"/>
</dbReference>
<dbReference type="Pfam" id="PF00534">
    <property type="entry name" value="Glycos_transf_1"/>
    <property type="match status" value="1"/>
</dbReference>